<dbReference type="eggNOG" id="COG0697">
    <property type="taxonomic scope" value="Bacteria"/>
</dbReference>
<feature type="transmembrane region" description="Helical" evidence="7">
    <location>
        <begin position="12"/>
        <end position="32"/>
    </location>
</feature>
<feature type="domain" description="EamA" evidence="8">
    <location>
        <begin position="150"/>
        <end position="281"/>
    </location>
</feature>
<evidence type="ECO:0000256" key="1">
    <source>
        <dbReference type="ARBA" id="ARBA00004651"/>
    </source>
</evidence>
<evidence type="ECO:0000313" key="9">
    <source>
        <dbReference type="EMBL" id="EHO63933.1"/>
    </source>
</evidence>
<feature type="transmembrane region" description="Helical" evidence="7">
    <location>
        <begin position="68"/>
        <end position="87"/>
    </location>
</feature>
<sequence length="290" mass="31702">MIFHSSEKKARLMLWTTALIWGGGFVAGKMALTGLSPWGVLFWRFGLAALLFLLPFHKAIMGQGRRVLWFGILSGVLLALSLAVQLLGLSYTTSARQSFLFTTYVAWTPFVSWLVLKKRPGKRAFAAAFLAVMGIGLIAAGGEGDIRLGDGITLASSVLFTLQIVFVGKHMKKEMDIFAFSFIQFAAASLFSLFLLLLMGEPIIPEGRECTEGVLFLGILNTAAAFTLQNEAQKYLPDVTVSLISSMESVFGFLFSCLYYGNPLTLRFLLGGALCFMAIWVKGRGHALRA</sequence>
<feature type="transmembrane region" description="Helical" evidence="7">
    <location>
        <begin position="178"/>
        <end position="199"/>
    </location>
</feature>
<evidence type="ECO:0000259" key="8">
    <source>
        <dbReference type="Pfam" id="PF00892"/>
    </source>
</evidence>
<organism evidence="9 10">
    <name type="scientific">Dialister succinatiphilus YIT 11850</name>
    <dbReference type="NCBI Taxonomy" id="742743"/>
    <lineage>
        <taxon>Bacteria</taxon>
        <taxon>Bacillati</taxon>
        <taxon>Bacillota</taxon>
        <taxon>Negativicutes</taxon>
        <taxon>Veillonellales</taxon>
        <taxon>Veillonellaceae</taxon>
        <taxon>Dialister</taxon>
    </lineage>
</organism>
<dbReference type="AlphaFoldDB" id="H1CXQ4"/>
<dbReference type="PANTHER" id="PTHR42920">
    <property type="entry name" value="OS03G0707200 PROTEIN-RELATED"/>
    <property type="match status" value="1"/>
</dbReference>
<evidence type="ECO:0000256" key="5">
    <source>
        <dbReference type="ARBA" id="ARBA00022989"/>
    </source>
</evidence>
<comment type="caution">
    <text evidence="9">The sequence shown here is derived from an EMBL/GenBank/DDBJ whole genome shotgun (WGS) entry which is preliminary data.</text>
</comment>
<accession>H1CXQ4</accession>
<dbReference type="SUPFAM" id="SSF103481">
    <property type="entry name" value="Multidrug resistance efflux transporter EmrE"/>
    <property type="match status" value="2"/>
</dbReference>
<dbReference type="PATRIC" id="fig|742743.3.peg.150"/>
<feature type="transmembrane region" description="Helical" evidence="7">
    <location>
        <begin position="267"/>
        <end position="283"/>
    </location>
</feature>
<dbReference type="GO" id="GO:0005886">
    <property type="term" value="C:plasma membrane"/>
    <property type="evidence" value="ECO:0007669"/>
    <property type="project" value="UniProtKB-SubCell"/>
</dbReference>
<keyword evidence="5 7" id="KW-1133">Transmembrane helix</keyword>
<keyword evidence="10" id="KW-1185">Reference proteome</keyword>
<keyword evidence="3" id="KW-1003">Cell membrane</keyword>
<proteinExistence type="inferred from homology"/>
<comment type="subcellular location">
    <subcellularLocation>
        <location evidence="1">Cell membrane</location>
        <topology evidence="1">Multi-pass membrane protein</topology>
    </subcellularLocation>
</comment>
<feature type="domain" description="EamA" evidence="8">
    <location>
        <begin position="12"/>
        <end position="138"/>
    </location>
</feature>
<evidence type="ECO:0000256" key="2">
    <source>
        <dbReference type="ARBA" id="ARBA00007362"/>
    </source>
</evidence>
<feature type="transmembrane region" description="Helical" evidence="7">
    <location>
        <begin position="148"/>
        <end position="166"/>
    </location>
</feature>
<dbReference type="HOGENOM" id="CLU_033863_21_3_9"/>
<protein>
    <recommendedName>
        <fullName evidence="8">EamA domain-containing protein</fullName>
    </recommendedName>
</protein>
<dbReference type="InterPro" id="IPR051258">
    <property type="entry name" value="Diverse_Substrate_Transporter"/>
</dbReference>
<gene>
    <name evidence="9" type="ORF">HMPREF9453_00142</name>
</gene>
<dbReference type="PANTHER" id="PTHR42920:SF5">
    <property type="entry name" value="EAMA DOMAIN-CONTAINING PROTEIN"/>
    <property type="match status" value="1"/>
</dbReference>
<feature type="transmembrane region" description="Helical" evidence="7">
    <location>
        <begin position="123"/>
        <end position="142"/>
    </location>
</feature>
<comment type="similarity">
    <text evidence="2">Belongs to the EamA transporter family.</text>
</comment>
<dbReference type="InterPro" id="IPR037185">
    <property type="entry name" value="EmrE-like"/>
</dbReference>
<keyword evidence="4 7" id="KW-0812">Transmembrane</keyword>
<dbReference type="InterPro" id="IPR000620">
    <property type="entry name" value="EamA_dom"/>
</dbReference>
<evidence type="ECO:0000256" key="3">
    <source>
        <dbReference type="ARBA" id="ARBA00022475"/>
    </source>
</evidence>
<evidence type="ECO:0000256" key="6">
    <source>
        <dbReference type="ARBA" id="ARBA00023136"/>
    </source>
</evidence>
<dbReference type="RefSeq" id="WP_008858648.1">
    <property type="nucleotide sequence ID" value="NZ_JH591187.1"/>
</dbReference>
<keyword evidence="6 7" id="KW-0472">Membrane</keyword>
<feature type="transmembrane region" description="Helical" evidence="7">
    <location>
        <begin position="38"/>
        <end position="56"/>
    </location>
</feature>
<dbReference type="Proteomes" id="UP000003277">
    <property type="component" value="Unassembled WGS sequence"/>
</dbReference>
<dbReference type="OrthoDB" id="9804865at2"/>
<feature type="transmembrane region" description="Helical" evidence="7">
    <location>
        <begin position="99"/>
        <end position="116"/>
    </location>
</feature>
<reference evidence="9 10" key="1">
    <citation type="submission" date="2011-11" db="EMBL/GenBank/DDBJ databases">
        <title>The Genome Sequence of Dialister succinatiphilus YIT 11850.</title>
        <authorList>
            <consortium name="The Broad Institute Genome Sequencing Platform"/>
            <person name="Earl A."/>
            <person name="Ward D."/>
            <person name="Feldgarden M."/>
            <person name="Gevers D."/>
            <person name="Morotomi M."/>
            <person name="Young S.K."/>
            <person name="Zeng Q."/>
            <person name="Gargeya S."/>
            <person name="Fitzgerald M."/>
            <person name="Haas B."/>
            <person name="Abouelleil A."/>
            <person name="Alvarado L."/>
            <person name="Arachchi H.M."/>
            <person name="Berlin A."/>
            <person name="Brown A."/>
            <person name="Chapman S.B."/>
            <person name="Dunbar C."/>
            <person name="Gearin G."/>
            <person name="Goldberg J."/>
            <person name="Griggs A."/>
            <person name="Gujja S."/>
            <person name="Heiman D."/>
            <person name="Howarth C."/>
            <person name="Lui A."/>
            <person name="MacDonald P.J.P."/>
            <person name="Montmayeur A."/>
            <person name="Murphy C."/>
            <person name="Neiman D."/>
            <person name="Pearson M."/>
            <person name="Priest M."/>
            <person name="Roberts A."/>
            <person name="Saif S."/>
            <person name="Shea T."/>
            <person name="Sisk P."/>
            <person name="Stolte C."/>
            <person name="Sykes S."/>
            <person name="Wortman J."/>
            <person name="Nusbaum C."/>
            <person name="Birren B."/>
        </authorList>
    </citation>
    <scope>NUCLEOTIDE SEQUENCE [LARGE SCALE GENOMIC DNA]</scope>
    <source>
        <strain evidence="9 10">YIT 11850</strain>
    </source>
</reference>
<evidence type="ECO:0000313" key="10">
    <source>
        <dbReference type="Proteomes" id="UP000003277"/>
    </source>
</evidence>
<dbReference type="Pfam" id="PF00892">
    <property type="entry name" value="EamA"/>
    <property type="match status" value="2"/>
</dbReference>
<name>H1CXQ4_9FIRM</name>
<evidence type="ECO:0000256" key="7">
    <source>
        <dbReference type="SAM" id="Phobius"/>
    </source>
</evidence>
<evidence type="ECO:0000256" key="4">
    <source>
        <dbReference type="ARBA" id="ARBA00022692"/>
    </source>
</evidence>
<dbReference type="EMBL" id="ADLT01000003">
    <property type="protein sequence ID" value="EHO63933.1"/>
    <property type="molecule type" value="Genomic_DNA"/>
</dbReference>